<protein>
    <submittedName>
        <fullName evidence="1">Uncharacterized protein</fullName>
    </submittedName>
</protein>
<comment type="caution">
    <text evidence="1">The sequence shown here is derived from an EMBL/GenBank/DDBJ whole genome shotgun (WGS) entry which is preliminary data.</text>
</comment>
<evidence type="ECO:0000313" key="2">
    <source>
        <dbReference type="Proteomes" id="UP001501407"/>
    </source>
</evidence>
<evidence type="ECO:0000313" key="1">
    <source>
        <dbReference type="EMBL" id="GAA5097779.1"/>
    </source>
</evidence>
<organism evidence="1 2">
    <name type="scientific">Microbacterium yannicii</name>
    <dbReference type="NCBI Taxonomy" id="671622"/>
    <lineage>
        <taxon>Bacteria</taxon>
        <taxon>Bacillati</taxon>
        <taxon>Actinomycetota</taxon>
        <taxon>Actinomycetes</taxon>
        <taxon>Micrococcales</taxon>
        <taxon>Microbacteriaceae</taxon>
        <taxon>Microbacterium</taxon>
    </lineage>
</organism>
<sequence>MTRRSTRSGSQSQKRCRIPGAVVVDCGADMRVVASWQRLLMPCETYGARPRRGGTCRIEGSVAVQFLAPRTTDSLGAMIGAA</sequence>
<gene>
    <name evidence="1" type="ORF">GCM10025760_32240</name>
</gene>
<dbReference type="EMBL" id="BAABKZ010000005">
    <property type="protein sequence ID" value="GAA5097779.1"/>
    <property type="molecule type" value="Genomic_DNA"/>
</dbReference>
<proteinExistence type="predicted"/>
<reference evidence="2" key="1">
    <citation type="journal article" date="2019" name="Int. J. Syst. Evol. Microbiol.">
        <title>The Global Catalogue of Microorganisms (GCM) 10K type strain sequencing project: providing services to taxonomists for standard genome sequencing and annotation.</title>
        <authorList>
            <consortium name="The Broad Institute Genomics Platform"/>
            <consortium name="The Broad Institute Genome Sequencing Center for Infectious Disease"/>
            <person name="Wu L."/>
            <person name="Ma J."/>
        </authorList>
    </citation>
    <scope>NUCLEOTIDE SEQUENCE [LARGE SCALE GENOMIC DNA]</scope>
    <source>
        <strain evidence="2">JCM 18959</strain>
    </source>
</reference>
<dbReference type="Proteomes" id="UP001501407">
    <property type="component" value="Unassembled WGS sequence"/>
</dbReference>
<keyword evidence="2" id="KW-1185">Reference proteome</keyword>
<accession>A0ABP9MJW2</accession>
<name>A0ABP9MJW2_9MICO</name>